<feature type="transmembrane region" description="Helical" evidence="4">
    <location>
        <begin position="123"/>
        <end position="144"/>
    </location>
</feature>
<feature type="transmembrane region" description="Helical" evidence="4">
    <location>
        <begin position="390"/>
        <end position="409"/>
    </location>
</feature>
<keyword evidence="7" id="KW-1185">Reference proteome</keyword>
<reference evidence="6 7" key="1">
    <citation type="submission" date="2020-08" db="EMBL/GenBank/DDBJ databases">
        <title>The Agave Microbiome: Exploring the role of microbial communities in plant adaptations to desert environments.</title>
        <authorList>
            <person name="Partida-Martinez L.P."/>
        </authorList>
    </citation>
    <scope>NUCLEOTIDE SEQUENCE [LARGE SCALE GENOMIC DNA]</scope>
    <source>
        <strain evidence="6 7">AS3.12</strain>
    </source>
</reference>
<feature type="domain" description="Major facilitator superfamily (MFS) profile" evidence="5">
    <location>
        <begin position="33"/>
        <end position="413"/>
    </location>
</feature>
<gene>
    <name evidence="6" type="ORF">F4695_001364</name>
</gene>
<feature type="transmembrane region" description="Helical" evidence="4">
    <location>
        <begin position="156"/>
        <end position="181"/>
    </location>
</feature>
<dbReference type="PANTHER" id="PTHR42910:SF1">
    <property type="entry name" value="MAJOR FACILITATOR SUPERFAMILY (MFS) PROFILE DOMAIN-CONTAINING PROTEIN"/>
    <property type="match status" value="1"/>
</dbReference>
<accession>A0A7X0JJL6</accession>
<name>A0A7X0JJL6_9HYPH</name>
<dbReference type="InterPro" id="IPR020846">
    <property type="entry name" value="MFS_dom"/>
</dbReference>
<keyword evidence="3 4" id="KW-0472">Membrane</keyword>
<dbReference type="Pfam" id="PF07690">
    <property type="entry name" value="MFS_1"/>
    <property type="match status" value="1"/>
</dbReference>
<evidence type="ECO:0000256" key="3">
    <source>
        <dbReference type="ARBA" id="ARBA00023136"/>
    </source>
</evidence>
<feature type="transmembrane region" description="Helical" evidence="4">
    <location>
        <begin position="245"/>
        <end position="264"/>
    </location>
</feature>
<feature type="transmembrane region" description="Helical" evidence="4">
    <location>
        <begin position="187"/>
        <end position="206"/>
    </location>
</feature>
<sequence>MTSPVPSPARRVSLDAETAATSPSAAPTLSPIMAFTMAAAAGLIAANLYYAQPLAGPIAASIGLSESATGLIVTLTQIGYGLGLLFMVPLGDLVENRRLIILMIAATSVALIAAGLSTTPLPFLAASLAIGITSTAVQMIVPFAANLAPEESRGRVVGNVMSGLMIGIMMARPVSSFIAGFSSWHTVFFLSAAVMVAVGLVLSFRLPRRMPKTTLRYPGLIASMGRIYTTQPLLRRRSFYQFAQFFAFSLFWTVTPLLLAGPAFQLGQGAIAIFALVGVAGAVASPIAGRLADRGLGKPATAFGILAVVAAFLITHVAPEGSTFALVMLGLAAIALDFGVSMTLVIGQRSIYGLDAELRSRLNGLFMATFFVGGALGSAIGAWAYAQGGWLAASTIGLALPAAAFAYFLTEKR</sequence>
<proteinExistence type="predicted"/>
<dbReference type="SUPFAM" id="SSF103473">
    <property type="entry name" value="MFS general substrate transporter"/>
    <property type="match status" value="1"/>
</dbReference>
<dbReference type="InterPro" id="IPR011701">
    <property type="entry name" value="MFS"/>
</dbReference>
<feature type="transmembrane region" description="Helical" evidence="4">
    <location>
        <begin position="70"/>
        <end position="87"/>
    </location>
</feature>
<evidence type="ECO:0000259" key="5">
    <source>
        <dbReference type="PROSITE" id="PS50850"/>
    </source>
</evidence>
<feature type="transmembrane region" description="Helical" evidence="4">
    <location>
        <begin position="32"/>
        <end position="50"/>
    </location>
</feature>
<evidence type="ECO:0000256" key="4">
    <source>
        <dbReference type="SAM" id="Phobius"/>
    </source>
</evidence>
<dbReference type="EMBL" id="JACHBU010000002">
    <property type="protein sequence ID" value="MBB6508032.1"/>
    <property type="molecule type" value="Genomic_DNA"/>
</dbReference>
<feature type="transmembrane region" description="Helical" evidence="4">
    <location>
        <begin position="270"/>
        <end position="288"/>
    </location>
</feature>
<comment type="caution">
    <text evidence="6">The sequence shown here is derived from an EMBL/GenBank/DDBJ whole genome shotgun (WGS) entry which is preliminary data.</text>
</comment>
<dbReference type="PROSITE" id="PS50850">
    <property type="entry name" value="MFS"/>
    <property type="match status" value="1"/>
</dbReference>
<dbReference type="Gene3D" id="1.20.1250.20">
    <property type="entry name" value="MFS general substrate transporter like domains"/>
    <property type="match status" value="1"/>
</dbReference>
<keyword evidence="1 4" id="KW-0812">Transmembrane</keyword>
<dbReference type="AlphaFoldDB" id="A0A7X0JJL6"/>
<evidence type="ECO:0000256" key="1">
    <source>
        <dbReference type="ARBA" id="ARBA00022692"/>
    </source>
</evidence>
<evidence type="ECO:0000313" key="6">
    <source>
        <dbReference type="EMBL" id="MBB6508032.1"/>
    </source>
</evidence>
<dbReference type="Proteomes" id="UP000585437">
    <property type="component" value="Unassembled WGS sequence"/>
</dbReference>
<organism evidence="6 7">
    <name type="scientific">Rhizobium soli</name>
    <dbReference type="NCBI Taxonomy" id="424798"/>
    <lineage>
        <taxon>Bacteria</taxon>
        <taxon>Pseudomonadati</taxon>
        <taxon>Pseudomonadota</taxon>
        <taxon>Alphaproteobacteria</taxon>
        <taxon>Hyphomicrobiales</taxon>
        <taxon>Rhizobiaceae</taxon>
        <taxon>Rhizobium/Agrobacterium group</taxon>
        <taxon>Rhizobium</taxon>
    </lineage>
</organism>
<dbReference type="CDD" id="cd17324">
    <property type="entry name" value="MFS_NepI_like"/>
    <property type="match status" value="1"/>
</dbReference>
<dbReference type="RefSeq" id="WP_184654218.1">
    <property type="nucleotide sequence ID" value="NZ_JACHBU010000002.1"/>
</dbReference>
<dbReference type="PANTHER" id="PTHR42910">
    <property type="entry name" value="TRANSPORTER SCO4007-RELATED"/>
    <property type="match status" value="1"/>
</dbReference>
<evidence type="ECO:0000256" key="2">
    <source>
        <dbReference type="ARBA" id="ARBA00022989"/>
    </source>
</evidence>
<dbReference type="GO" id="GO:0022857">
    <property type="term" value="F:transmembrane transporter activity"/>
    <property type="evidence" value="ECO:0007669"/>
    <property type="project" value="InterPro"/>
</dbReference>
<feature type="transmembrane region" description="Helical" evidence="4">
    <location>
        <begin position="324"/>
        <end position="345"/>
    </location>
</feature>
<evidence type="ECO:0000313" key="7">
    <source>
        <dbReference type="Proteomes" id="UP000585437"/>
    </source>
</evidence>
<keyword evidence="2 4" id="KW-1133">Transmembrane helix</keyword>
<feature type="transmembrane region" description="Helical" evidence="4">
    <location>
        <begin position="99"/>
        <end position="117"/>
    </location>
</feature>
<feature type="transmembrane region" description="Helical" evidence="4">
    <location>
        <begin position="300"/>
        <end position="318"/>
    </location>
</feature>
<feature type="transmembrane region" description="Helical" evidence="4">
    <location>
        <begin position="365"/>
        <end position="384"/>
    </location>
</feature>
<dbReference type="InterPro" id="IPR036259">
    <property type="entry name" value="MFS_trans_sf"/>
</dbReference>
<protein>
    <submittedName>
        <fullName evidence="6">Putative MFS family arabinose efflux permease</fullName>
    </submittedName>
</protein>